<dbReference type="EnsemblProtists" id="HpaT807745">
    <property type="protein sequence ID" value="HpaP807745"/>
    <property type="gene ID" value="HpaG807745"/>
</dbReference>
<organism evidence="1 2">
    <name type="scientific">Hyaloperonospora arabidopsidis (strain Emoy2)</name>
    <name type="common">Downy mildew agent</name>
    <name type="synonym">Peronospora arabidopsidis</name>
    <dbReference type="NCBI Taxonomy" id="559515"/>
    <lineage>
        <taxon>Eukaryota</taxon>
        <taxon>Sar</taxon>
        <taxon>Stramenopiles</taxon>
        <taxon>Oomycota</taxon>
        <taxon>Peronosporomycetes</taxon>
        <taxon>Peronosporales</taxon>
        <taxon>Peronosporaceae</taxon>
        <taxon>Hyaloperonospora</taxon>
    </lineage>
</organism>
<dbReference type="AlphaFoldDB" id="M4BMV8"/>
<dbReference type="EMBL" id="JH598432">
    <property type="status" value="NOT_ANNOTATED_CDS"/>
    <property type="molecule type" value="Genomic_DNA"/>
</dbReference>
<dbReference type="InParanoid" id="M4BMV8"/>
<sequence length="177" mass="20412">MFEALQESMRTSTGPGHLEVWRQTIQELFEVEYSRLPVRSDALPEERKRFPKLMGHEKDSLLDLFRQCFVVSSGTFTDWKRLATKMDIIRKLASLHKWATAPVPDQWARVVRRGSTNVTEGLAGSPPLVYEEFMFDPAEFSVEVATKLRTLCTARFGPVRAHRLRRARMMNGESPWA</sequence>
<keyword evidence="2" id="KW-1185">Reference proteome</keyword>
<dbReference type="HOGENOM" id="CLU_1520687_0_0_1"/>
<reference evidence="1" key="2">
    <citation type="submission" date="2015-06" db="UniProtKB">
        <authorList>
            <consortium name="EnsemblProtists"/>
        </authorList>
    </citation>
    <scope>IDENTIFICATION</scope>
    <source>
        <strain evidence="1">Emoy2</strain>
    </source>
</reference>
<proteinExistence type="predicted"/>
<protein>
    <submittedName>
        <fullName evidence="1">Uncharacterized protein</fullName>
    </submittedName>
</protein>
<dbReference type="Proteomes" id="UP000011713">
    <property type="component" value="Unassembled WGS sequence"/>
</dbReference>
<evidence type="ECO:0000313" key="2">
    <source>
        <dbReference type="Proteomes" id="UP000011713"/>
    </source>
</evidence>
<evidence type="ECO:0000313" key="1">
    <source>
        <dbReference type="EnsemblProtists" id="HpaP807745"/>
    </source>
</evidence>
<dbReference type="VEuPathDB" id="FungiDB:HpaG807745"/>
<accession>M4BMV8</accession>
<reference evidence="2" key="1">
    <citation type="journal article" date="2010" name="Science">
        <title>Signatures of adaptation to obligate biotrophy in the Hyaloperonospora arabidopsidis genome.</title>
        <authorList>
            <person name="Baxter L."/>
            <person name="Tripathy S."/>
            <person name="Ishaque N."/>
            <person name="Boot N."/>
            <person name="Cabral A."/>
            <person name="Kemen E."/>
            <person name="Thines M."/>
            <person name="Ah-Fong A."/>
            <person name="Anderson R."/>
            <person name="Badejoko W."/>
            <person name="Bittner-Eddy P."/>
            <person name="Boore J.L."/>
            <person name="Chibucos M.C."/>
            <person name="Coates M."/>
            <person name="Dehal P."/>
            <person name="Delehaunty K."/>
            <person name="Dong S."/>
            <person name="Downton P."/>
            <person name="Dumas B."/>
            <person name="Fabro G."/>
            <person name="Fronick C."/>
            <person name="Fuerstenberg S.I."/>
            <person name="Fulton L."/>
            <person name="Gaulin E."/>
            <person name="Govers F."/>
            <person name="Hughes L."/>
            <person name="Humphray S."/>
            <person name="Jiang R.H."/>
            <person name="Judelson H."/>
            <person name="Kamoun S."/>
            <person name="Kyung K."/>
            <person name="Meijer H."/>
            <person name="Minx P."/>
            <person name="Morris P."/>
            <person name="Nelson J."/>
            <person name="Phuntumart V."/>
            <person name="Qutob D."/>
            <person name="Rehmany A."/>
            <person name="Rougon-Cardoso A."/>
            <person name="Ryden P."/>
            <person name="Torto-Alalibo T."/>
            <person name="Studholme D."/>
            <person name="Wang Y."/>
            <person name="Win J."/>
            <person name="Wood J."/>
            <person name="Clifton S.W."/>
            <person name="Rogers J."/>
            <person name="Van den Ackerveken G."/>
            <person name="Jones J.D."/>
            <person name="McDowell J.M."/>
            <person name="Beynon J."/>
            <person name="Tyler B.M."/>
        </authorList>
    </citation>
    <scope>NUCLEOTIDE SEQUENCE [LARGE SCALE GENOMIC DNA]</scope>
    <source>
        <strain evidence="2">Emoy2</strain>
    </source>
</reference>
<name>M4BMV8_HYAAE</name>